<sequence length="30" mass="3203">MTAFFITGTDTEIGKTFVTCTLLHAARAQG</sequence>
<dbReference type="AlphaFoldDB" id="A0A6C2C2R2"/>
<gene>
    <name evidence="1" type="ORF">ETQ85_25885</name>
</gene>
<name>A0A6C2C2R2_9RHOO</name>
<dbReference type="EMBL" id="SDKK01000094">
    <property type="protein sequence ID" value="TYC48234.1"/>
    <property type="molecule type" value="Genomic_DNA"/>
</dbReference>
<dbReference type="SUPFAM" id="SSF52540">
    <property type="entry name" value="P-loop containing nucleoside triphosphate hydrolases"/>
    <property type="match status" value="1"/>
</dbReference>
<reference evidence="1 2" key="1">
    <citation type="submission" date="2019-01" db="EMBL/GenBank/DDBJ databases">
        <title>Zoogloea oleivorans genome sequencing and assembly.</title>
        <authorList>
            <person name="Tancsics A."/>
            <person name="Farkas M."/>
            <person name="Kriszt B."/>
            <person name="Maroti G."/>
            <person name="Horvath B."/>
        </authorList>
    </citation>
    <scope>NUCLEOTIDE SEQUENCE [LARGE SCALE GENOMIC DNA]</scope>
    <source>
        <strain evidence="1 2">Buc</strain>
    </source>
</reference>
<dbReference type="InterPro" id="IPR027417">
    <property type="entry name" value="P-loop_NTPase"/>
</dbReference>
<protein>
    <submittedName>
        <fullName evidence="1">Dethiobiotin synthase</fullName>
    </submittedName>
</protein>
<dbReference type="Proteomes" id="UP000389128">
    <property type="component" value="Unassembled WGS sequence"/>
</dbReference>
<keyword evidence="2" id="KW-1185">Reference proteome</keyword>
<organism evidence="1 2">
    <name type="scientific">Zoogloea oleivorans</name>
    <dbReference type="NCBI Taxonomy" id="1552750"/>
    <lineage>
        <taxon>Bacteria</taxon>
        <taxon>Pseudomonadati</taxon>
        <taxon>Pseudomonadota</taxon>
        <taxon>Betaproteobacteria</taxon>
        <taxon>Rhodocyclales</taxon>
        <taxon>Zoogloeaceae</taxon>
        <taxon>Zoogloea</taxon>
    </lineage>
</organism>
<feature type="non-terminal residue" evidence="1">
    <location>
        <position position="30"/>
    </location>
</feature>
<accession>A0A6C2C2R2</accession>
<comment type="caution">
    <text evidence="1">The sequence shown here is derived from an EMBL/GenBank/DDBJ whole genome shotgun (WGS) entry which is preliminary data.</text>
</comment>
<dbReference type="Gene3D" id="3.40.50.300">
    <property type="entry name" value="P-loop containing nucleotide triphosphate hydrolases"/>
    <property type="match status" value="1"/>
</dbReference>
<evidence type="ECO:0000313" key="1">
    <source>
        <dbReference type="EMBL" id="TYC48234.1"/>
    </source>
</evidence>
<proteinExistence type="predicted"/>
<evidence type="ECO:0000313" key="2">
    <source>
        <dbReference type="Proteomes" id="UP000389128"/>
    </source>
</evidence>